<dbReference type="AlphaFoldDB" id="A0A383V1U2"/>
<dbReference type="GO" id="GO:0005634">
    <property type="term" value="C:nucleus"/>
    <property type="evidence" value="ECO:0007669"/>
    <property type="project" value="UniProtKB-UniRule"/>
</dbReference>
<feature type="DNA-binding region" description="HMG box" evidence="3">
    <location>
        <begin position="65"/>
        <end position="133"/>
    </location>
</feature>
<reference evidence="6 7" key="1">
    <citation type="submission" date="2016-10" db="EMBL/GenBank/DDBJ databases">
        <authorList>
            <person name="Cai Z."/>
        </authorList>
    </citation>
    <scope>NUCLEOTIDE SEQUENCE [LARGE SCALE GENOMIC DNA]</scope>
</reference>
<dbReference type="STRING" id="3088.A0A383V1U2"/>
<feature type="compositionally biased region" description="Polar residues" evidence="4">
    <location>
        <begin position="18"/>
        <end position="28"/>
    </location>
</feature>
<evidence type="ECO:0000256" key="3">
    <source>
        <dbReference type="PROSITE-ProRule" id="PRU00267"/>
    </source>
</evidence>
<protein>
    <recommendedName>
        <fullName evidence="5">HMG box domain-containing protein</fullName>
    </recommendedName>
</protein>
<keyword evidence="7" id="KW-1185">Reference proteome</keyword>
<dbReference type="InterPro" id="IPR050342">
    <property type="entry name" value="HMGB"/>
</dbReference>
<feature type="region of interest" description="Disordered" evidence="4">
    <location>
        <begin position="1"/>
        <end position="68"/>
    </location>
</feature>
<dbReference type="InterPro" id="IPR009071">
    <property type="entry name" value="HMG_box_dom"/>
</dbReference>
<dbReference type="FunFam" id="1.10.30.10:FF:000016">
    <property type="entry name" value="FACT complex subunit SSRP1"/>
    <property type="match status" value="1"/>
</dbReference>
<proteinExistence type="predicted"/>
<dbReference type="EMBL" id="FNXT01000003">
    <property type="protein sequence ID" value="SZX59528.1"/>
    <property type="molecule type" value="Genomic_DNA"/>
</dbReference>
<sequence length="136" mass="15338">MRPAQTGAYTSRLARSIPSGSVSEQQPQVIMPKAAAKEKAPAKEKPAKKEKAPAKEKKAKDPNAPKKNMGAYMWFCKDKRGEVKEAHPDWGVAEIGKEMGALWKKISDKDKKKYEAEAAKDKERYEKEMKSYKPKE</sequence>
<keyword evidence="2 3" id="KW-0539">Nucleus</keyword>
<gene>
    <name evidence="6" type="ORF">BQ4739_LOCUS141</name>
</gene>
<evidence type="ECO:0000256" key="2">
    <source>
        <dbReference type="ARBA" id="ARBA00023242"/>
    </source>
</evidence>
<dbReference type="GO" id="GO:0003677">
    <property type="term" value="F:DNA binding"/>
    <property type="evidence" value="ECO:0007669"/>
    <property type="project" value="UniProtKB-UniRule"/>
</dbReference>
<accession>A0A383V1U2</accession>
<dbReference type="Pfam" id="PF00505">
    <property type="entry name" value="HMG_box"/>
    <property type="match status" value="1"/>
</dbReference>
<feature type="domain" description="HMG box" evidence="5">
    <location>
        <begin position="65"/>
        <end position="133"/>
    </location>
</feature>
<organism evidence="6 7">
    <name type="scientific">Tetradesmus obliquus</name>
    <name type="common">Green alga</name>
    <name type="synonym">Acutodesmus obliquus</name>
    <dbReference type="NCBI Taxonomy" id="3088"/>
    <lineage>
        <taxon>Eukaryota</taxon>
        <taxon>Viridiplantae</taxon>
        <taxon>Chlorophyta</taxon>
        <taxon>core chlorophytes</taxon>
        <taxon>Chlorophyceae</taxon>
        <taxon>CS clade</taxon>
        <taxon>Sphaeropleales</taxon>
        <taxon>Scenedesmaceae</taxon>
        <taxon>Tetradesmus</taxon>
    </lineage>
</organism>
<dbReference type="PRINTS" id="PR00886">
    <property type="entry name" value="HIGHMOBLTY12"/>
</dbReference>
<evidence type="ECO:0000256" key="1">
    <source>
        <dbReference type="ARBA" id="ARBA00023125"/>
    </source>
</evidence>
<evidence type="ECO:0000256" key="4">
    <source>
        <dbReference type="SAM" id="MobiDB-lite"/>
    </source>
</evidence>
<evidence type="ECO:0000313" key="6">
    <source>
        <dbReference type="EMBL" id="SZX59528.1"/>
    </source>
</evidence>
<dbReference type="SMART" id="SM00398">
    <property type="entry name" value="HMG"/>
    <property type="match status" value="1"/>
</dbReference>
<dbReference type="Proteomes" id="UP000256970">
    <property type="component" value="Unassembled WGS sequence"/>
</dbReference>
<dbReference type="PANTHER" id="PTHR48112">
    <property type="entry name" value="HIGH MOBILITY GROUP PROTEIN DSP1"/>
    <property type="match status" value="1"/>
</dbReference>
<feature type="compositionally biased region" description="Basic and acidic residues" evidence="4">
    <location>
        <begin position="35"/>
        <end position="64"/>
    </location>
</feature>
<keyword evidence="1 3" id="KW-0238">DNA-binding</keyword>
<dbReference type="PANTHER" id="PTHR48112:SF22">
    <property type="entry name" value="MITOCHONDRIAL TRANSCRIPTION FACTOR A, ISOFORM B"/>
    <property type="match status" value="1"/>
</dbReference>
<dbReference type="SUPFAM" id="SSF47095">
    <property type="entry name" value="HMG-box"/>
    <property type="match status" value="1"/>
</dbReference>
<evidence type="ECO:0000259" key="5">
    <source>
        <dbReference type="PROSITE" id="PS50118"/>
    </source>
</evidence>
<dbReference type="PROSITE" id="PS50118">
    <property type="entry name" value="HMG_BOX_2"/>
    <property type="match status" value="1"/>
</dbReference>
<feature type="region of interest" description="Disordered" evidence="4">
    <location>
        <begin position="108"/>
        <end position="136"/>
    </location>
</feature>
<dbReference type="Gene3D" id="1.10.30.10">
    <property type="entry name" value="High mobility group box domain"/>
    <property type="match status" value="1"/>
</dbReference>
<evidence type="ECO:0000313" key="7">
    <source>
        <dbReference type="Proteomes" id="UP000256970"/>
    </source>
</evidence>
<name>A0A383V1U2_TETOB</name>
<dbReference type="InterPro" id="IPR036910">
    <property type="entry name" value="HMG_box_dom_sf"/>
</dbReference>